<feature type="non-terminal residue" evidence="2">
    <location>
        <position position="183"/>
    </location>
</feature>
<evidence type="ECO:0000313" key="3">
    <source>
        <dbReference type="Proteomes" id="UP000023152"/>
    </source>
</evidence>
<protein>
    <submittedName>
        <fullName evidence="2">Uncharacterized protein</fullName>
    </submittedName>
</protein>
<accession>X6MUU9</accession>
<proteinExistence type="predicted"/>
<organism evidence="2 3">
    <name type="scientific">Reticulomyxa filosa</name>
    <dbReference type="NCBI Taxonomy" id="46433"/>
    <lineage>
        <taxon>Eukaryota</taxon>
        <taxon>Sar</taxon>
        <taxon>Rhizaria</taxon>
        <taxon>Retaria</taxon>
        <taxon>Foraminifera</taxon>
        <taxon>Monothalamids</taxon>
        <taxon>Reticulomyxidae</taxon>
        <taxon>Reticulomyxa</taxon>
    </lineage>
</organism>
<dbReference type="EMBL" id="ASPP01017045">
    <property type="protein sequence ID" value="ETO17242.1"/>
    <property type="molecule type" value="Genomic_DNA"/>
</dbReference>
<name>X6MUU9_RETFI</name>
<keyword evidence="3" id="KW-1185">Reference proteome</keyword>
<sequence>AHKRRMRLHERGDKVTEAVVKQKKMKRSTSTSLTAAVLEANSEEAKKEREARGVAKTKEEEKAEEEEEKALTQELIPYQCLRDPIQVVIGNEMTLLELDDRDVKHILAALLANHWNNKSPSDRLHPLVLELARIYQIQNVDHFIRKIGFHFRRDIVALMNRARDPSEPIPPQILANYQSQPKI</sequence>
<feature type="region of interest" description="Disordered" evidence="1">
    <location>
        <begin position="37"/>
        <end position="67"/>
    </location>
</feature>
<feature type="non-terminal residue" evidence="2">
    <location>
        <position position="1"/>
    </location>
</feature>
<dbReference type="AlphaFoldDB" id="X6MUU9"/>
<feature type="compositionally biased region" description="Basic and acidic residues" evidence="1">
    <location>
        <begin position="43"/>
        <end position="61"/>
    </location>
</feature>
<gene>
    <name evidence="2" type="ORF">RFI_20088</name>
</gene>
<evidence type="ECO:0000313" key="2">
    <source>
        <dbReference type="EMBL" id="ETO17242.1"/>
    </source>
</evidence>
<reference evidence="2 3" key="1">
    <citation type="journal article" date="2013" name="Curr. Biol.">
        <title>The Genome of the Foraminiferan Reticulomyxa filosa.</title>
        <authorList>
            <person name="Glockner G."/>
            <person name="Hulsmann N."/>
            <person name="Schleicher M."/>
            <person name="Noegel A.A."/>
            <person name="Eichinger L."/>
            <person name="Gallinger C."/>
            <person name="Pawlowski J."/>
            <person name="Sierra R."/>
            <person name="Euteneuer U."/>
            <person name="Pillet L."/>
            <person name="Moustafa A."/>
            <person name="Platzer M."/>
            <person name="Groth M."/>
            <person name="Szafranski K."/>
            <person name="Schliwa M."/>
        </authorList>
    </citation>
    <scope>NUCLEOTIDE SEQUENCE [LARGE SCALE GENOMIC DNA]</scope>
</reference>
<dbReference type="Proteomes" id="UP000023152">
    <property type="component" value="Unassembled WGS sequence"/>
</dbReference>
<evidence type="ECO:0000256" key="1">
    <source>
        <dbReference type="SAM" id="MobiDB-lite"/>
    </source>
</evidence>
<comment type="caution">
    <text evidence="2">The sequence shown here is derived from an EMBL/GenBank/DDBJ whole genome shotgun (WGS) entry which is preliminary data.</text>
</comment>